<dbReference type="STRING" id="6526.A0A2C9M425"/>
<proteinExistence type="predicted"/>
<evidence type="ECO:0000313" key="2">
    <source>
        <dbReference type="EnsemblMetazoa" id="BGLB038186-PA"/>
    </source>
</evidence>
<dbReference type="PROSITE" id="PS51406">
    <property type="entry name" value="FIBRINOGEN_C_2"/>
    <property type="match status" value="1"/>
</dbReference>
<evidence type="ECO:0000313" key="3">
    <source>
        <dbReference type="Proteomes" id="UP000076420"/>
    </source>
</evidence>
<organism evidence="2 3">
    <name type="scientific">Biomphalaria glabrata</name>
    <name type="common">Bloodfluke planorb</name>
    <name type="synonym">Freshwater snail</name>
    <dbReference type="NCBI Taxonomy" id="6526"/>
    <lineage>
        <taxon>Eukaryota</taxon>
        <taxon>Metazoa</taxon>
        <taxon>Spiralia</taxon>
        <taxon>Lophotrochozoa</taxon>
        <taxon>Mollusca</taxon>
        <taxon>Gastropoda</taxon>
        <taxon>Heterobranchia</taxon>
        <taxon>Euthyneura</taxon>
        <taxon>Panpulmonata</taxon>
        <taxon>Hygrophila</taxon>
        <taxon>Lymnaeoidea</taxon>
        <taxon>Planorbidae</taxon>
        <taxon>Biomphalaria</taxon>
    </lineage>
</organism>
<dbReference type="CDD" id="cd00087">
    <property type="entry name" value="FReD"/>
    <property type="match status" value="1"/>
</dbReference>
<dbReference type="VEuPathDB" id="VectorBase:BGLAX_049962"/>
<name>A0A2C9M425_BIOGL</name>
<reference evidence="2" key="1">
    <citation type="submission" date="2020-05" db="UniProtKB">
        <authorList>
            <consortium name="EnsemblMetazoa"/>
        </authorList>
    </citation>
    <scope>IDENTIFICATION</scope>
    <source>
        <strain evidence="2">BB02</strain>
    </source>
</reference>
<dbReference type="OrthoDB" id="6345539at2759"/>
<feature type="domain" description="Fibrinogen C-terminal" evidence="1">
    <location>
        <begin position="1"/>
        <end position="200"/>
    </location>
</feature>
<accession>A0A2C9M425</accession>
<dbReference type="InterPro" id="IPR050373">
    <property type="entry name" value="Fibrinogen_C-term_domain"/>
</dbReference>
<sequence length="200" mass="22803">MFCTTKMDITLKSAFVKSYKPFLCDAETDGGRWIVIQSRVHKDTSFNRNWTDYKNGFGTTCTDYWLGNDLIHEITALNQFELRFDMTYKGNAYYATYKNFKVGNEASKYIMTIGEFSGNVSNNFITQNSSMFSTPDRDNDAASGHCAGGYQAGWWYKACHMTNLNGHFDTSVMGKGVIWYSVTTDYDSLSSVEMKIRKMS</sequence>
<dbReference type="Gene3D" id="3.90.215.10">
    <property type="entry name" value="Gamma Fibrinogen, chain A, domain 1"/>
    <property type="match status" value="1"/>
</dbReference>
<dbReference type="InterPro" id="IPR036056">
    <property type="entry name" value="Fibrinogen-like_C"/>
</dbReference>
<dbReference type="Pfam" id="PF00147">
    <property type="entry name" value="Fibrinogen_C"/>
    <property type="match status" value="1"/>
</dbReference>
<dbReference type="PANTHER" id="PTHR19143">
    <property type="entry name" value="FIBRINOGEN/TENASCIN/ANGIOPOEITIN"/>
    <property type="match status" value="1"/>
</dbReference>
<dbReference type="SMART" id="SM00186">
    <property type="entry name" value="FBG"/>
    <property type="match status" value="1"/>
</dbReference>
<protein>
    <recommendedName>
        <fullName evidence="1">Fibrinogen C-terminal domain-containing protein</fullName>
    </recommendedName>
</protein>
<dbReference type="InterPro" id="IPR014716">
    <property type="entry name" value="Fibrinogen_a/b/g_C_1"/>
</dbReference>
<dbReference type="InterPro" id="IPR002181">
    <property type="entry name" value="Fibrinogen_a/b/g_C_dom"/>
</dbReference>
<dbReference type="VEuPathDB" id="VectorBase:BGLB038186"/>
<dbReference type="AlphaFoldDB" id="A0A2C9M425"/>
<dbReference type="SUPFAM" id="SSF56496">
    <property type="entry name" value="Fibrinogen C-terminal domain-like"/>
    <property type="match status" value="1"/>
</dbReference>
<dbReference type="Proteomes" id="UP000076420">
    <property type="component" value="Unassembled WGS sequence"/>
</dbReference>
<dbReference type="GO" id="GO:0005615">
    <property type="term" value="C:extracellular space"/>
    <property type="evidence" value="ECO:0007669"/>
    <property type="project" value="TreeGrafter"/>
</dbReference>
<dbReference type="KEGG" id="bgt:106062099"/>
<evidence type="ECO:0000259" key="1">
    <source>
        <dbReference type="PROSITE" id="PS51406"/>
    </source>
</evidence>
<gene>
    <name evidence="2" type="primary">106062099</name>
</gene>
<dbReference type="EnsemblMetazoa" id="BGLB038186-RA">
    <property type="protein sequence ID" value="BGLB038186-PA"/>
    <property type="gene ID" value="BGLB038186"/>
</dbReference>